<dbReference type="SFLD" id="SFLDG01082">
    <property type="entry name" value="B12-binding_domain_containing"/>
    <property type="match status" value="1"/>
</dbReference>
<evidence type="ECO:0000256" key="8">
    <source>
        <dbReference type="ARBA" id="ARBA00023004"/>
    </source>
</evidence>
<dbReference type="PROSITE" id="PS51449">
    <property type="entry name" value="MTTASE_N"/>
    <property type="match status" value="1"/>
</dbReference>
<evidence type="ECO:0000256" key="9">
    <source>
        <dbReference type="ARBA" id="ARBA00023014"/>
    </source>
</evidence>
<keyword evidence="4" id="KW-0963">Cytoplasm</keyword>
<dbReference type="SFLD" id="SFLDS00029">
    <property type="entry name" value="Radical_SAM"/>
    <property type="match status" value="1"/>
</dbReference>
<keyword evidence="6" id="KW-0949">S-adenosyl-L-methionine</keyword>
<dbReference type="Gene3D" id="3.40.50.12160">
    <property type="entry name" value="Methylthiotransferase, N-terminal domain"/>
    <property type="match status" value="1"/>
</dbReference>
<dbReference type="InterPro" id="IPR002792">
    <property type="entry name" value="TRAM_dom"/>
</dbReference>
<evidence type="ECO:0000256" key="1">
    <source>
        <dbReference type="ARBA" id="ARBA00001966"/>
    </source>
</evidence>
<dbReference type="InterPro" id="IPR038135">
    <property type="entry name" value="Methylthiotransferase_N_sf"/>
</dbReference>
<evidence type="ECO:0000256" key="2">
    <source>
        <dbReference type="ARBA" id="ARBA00003234"/>
    </source>
</evidence>
<dbReference type="CDD" id="cd01335">
    <property type="entry name" value="Radical_SAM"/>
    <property type="match status" value="1"/>
</dbReference>
<dbReference type="InterPro" id="IPR006638">
    <property type="entry name" value="Elp3/MiaA/NifB-like_rSAM"/>
</dbReference>
<organism evidence="17 18">
    <name type="scientific">Spirochaeta africana (strain ATCC 700263 / DSM 8902 / Z-7692)</name>
    <dbReference type="NCBI Taxonomy" id="889378"/>
    <lineage>
        <taxon>Bacteria</taxon>
        <taxon>Pseudomonadati</taxon>
        <taxon>Spirochaetota</taxon>
        <taxon>Spirochaetia</taxon>
        <taxon>Spirochaetales</taxon>
        <taxon>Spirochaetaceae</taxon>
        <taxon>Spirochaeta</taxon>
    </lineage>
</organism>
<keyword evidence="9" id="KW-0411">Iron-sulfur</keyword>
<dbReference type="PROSITE" id="PS01278">
    <property type="entry name" value="MTTASE_RADICAL"/>
    <property type="match status" value="1"/>
</dbReference>
<evidence type="ECO:0000259" key="15">
    <source>
        <dbReference type="PROSITE" id="PS51449"/>
    </source>
</evidence>
<comment type="cofactor">
    <cofactor evidence="1">
        <name>[4Fe-4S] cluster</name>
        <dbReference type="ChEBI" id="CHEBI:49883"/>
    </cofactor>
</comment>
<dbReference type="InterPro" id="IPR023404">
    <property type="entry name" value="rSAM_horseshoe"/>
</dbReference>
<feature type="domain" description="Radical SAM core" evidence="16">
    <location>
        <begin position="199"/>
        <end position="434"/>
    </location>
</feature>
<dbReference type="PANTHER" id="PTHR43020">
    <property type="entry name" value="CDK5 REGULATORY SUBUNIT-ASSOCIATED PROTEIN 1"/>
    <property type="match status" value="1"/>
</dbReference>
<dbReference type="PANTHER" id="PTHR43020:SF2">
    <property type="entry name" value="MITOCHONDRIAL TRNA METHYLTHIOTRANSFERASE CDK5RAP1"/>
    <property type="match status" value="1"/>
</dbReference>
<dbReference type="GO" id="GO:0046872">
    <property type="term" value="F:metal ion binding"/>
    <property type="evidence" value="ECO:0007669"/>
    <property type="project" value="UniProtKB-KW"/>
</dbReference>
<dbReference type="SMART" id="SM00729">
    <property type="entry name" value="Elp3"/>
    <property type="match status" value="1"/>
</dbReference>
<accession>H9UII2</accession>
<feature type="domain" description="MTTase N-terminal" evidence="15">
    <location>
        <begin position="1"/>
        <end position="113"/>
    </location>
</feature>
<dbReference type="FunFam" id="3.80.30.20:FF:000001">
    <property type="entry name" value="tRNA-2-methylthio-N(6)-dimethylallyladenosine synthase 2"/>
    <property type="match status" value="1"/>
</dbReference>
<dbReference type="PATRIC" id="fig|889378.3.peg.1253"/>
<keyword evidence="7" id="KW-0479">Metal-binding</keyword>
<dbReference type="InterPro" id="IPR058240">
    <property type="entry name" value="rSAM_sf"/>
</dbReference>
<dbReference type="KEGG" id="sfc:Spiaf_1250"/>
<dbReference type="eggNOG" id="COG0621">
    <property type="taxonomic scope" value="Bacteria"/>
</dbReference>
<sequence length="517" mass="58196">MKYCLLHLGCQMNMSDSERIRSVVEAMGYERTESEEEADLLGIVACSVRQKAIDKVYSKISKWNDWKQERSLVTFVSGCILPTDKEKFLTRFDMLFTIQELPDFPNMLRQYGIATPLSAGALDASVLGHDEPDYQQHSDAGAERAADQLAASLGITTDPDKLTEADTPAGTGAATALAEVIPPDSADPKKGYWKVKPSYQSKFDAYIPIQNGCDKFCSFCAVPYTRGREVSRPSAEILAEVRDLVEHDYKSITLLGQNVNSYGLDRNGDEMDFPQLMREVGEIGRETGKEFWVYFTSPHPRDMTEELLEVIAEYPVLANQIHLPIQSGDDKVLIKMHRQHNAERYRQVVANVRRILPEATLFTDIIVGFTGETEEQFQNTRKAIEEYRYNMAFIAMYSPRPGAASSRWADDIDQDEKKRRLHELTEVLQQVSREHNNAMIGRTVRLLVDREDRKDGYLSGRTEGKLIVRFPVPDGIQPDHLIGSFVDVTITAAANLSMEGELIASREPAGSRQAVEV</sequence>
<keyword evidence="5 17" id="KW-0808">Transferase</keyword>
<evidence type="ECO:0000313" key="18">
    <source>
        <dbReference type="Proteomes" id="UP000007383"/>
    </source>
</evidence>
<evidence type="ECO:0000256" key="12">
    <source>
        <dbReference type="ARBA" id="ARBA00080698"/>
    </source>
</evidence>
<evidence type="ECO:0000256" key="13">
    <source>
        <dbReference type="ARBA" id="ARBA00081141"/>
    </source>
</evidence>
<dbReference type="RefSeq" id="WP_014455313.1">
    <property type="nucleotide sequence ID" value="NC_017098.1"/>
</dbReference>
<evidence type="ECO:0000256" key="7">
    <source>
        <dbReference type="ARBA" id="ARBA00022723"/>
    </source>
</evidence>
<dbReference type="PROSITE" id="PS51918">
    <property type="entry name" value="RADICAL_SAM"/>
    <property type="match status" value="1"/>
</dbReference>
<dbReference type="Pfam" id="PF00919">
    <property type="entry name" value="UPF0004"/>
    <property type="match status" value="1"/>
</dbReference>
<dbReference type="GO" id="GO:0035597">
    <property type="term" value="F:tRNA-2-methylthio-N(6)-dimethylallyladenosine(37) synthase activity"/>
    <property type="evidence" value="ECO:0007669"/>
    <property type="project" value="UniProtKB-EC"/>
</dbReference>
<dbReference type="EMBL" id="CP003282">
    <property type="protein sequence ID" value="AFG37325.1"/>
    <property type="molecule type" value="Genomic_DNA"/>
</dbReference>
<evidence type="ECO:0000256" key="4">
    <source>
        <dbReference type="ARBA" id="ARBA00022490"/>
    </source>
</evidence>
<dbReference type="SUPFAM" id="SSF102114">
    <property type="entry name" value="Radical SAM enzymes"/>
    <property type="match status" value="1"/>
</dbReference>
<dbReference type="Pfam" id="PF04055">
    <property type="entry name" value="Radical_SAM"/>
    <property type="match status" value="1"/>
</dbReference>
<dbReference type="PROSITE" id="PS50926">
    <property type="entry name" value="TRAM"/>
    <property type="match status" value="1"/>
</dbReference>
<dbReference type="EC" id="2.8.4.3" evidence="10"/>
<keyword evidence="18" id="KW-1185">Reference proteome</keyword>
<evidence type="ECO:0000256" key="5">
    <source>
        <dbReference type="ARBA" id="ARBA00022679"/>
    </source>
</evidence>
<dbReference type="FunFam" id="3.40.50.12160:FF:000003">
    <property type="entry name" value="CDK5 regulatory subunit-associated protein 1"/>
    <property type="match status" value="1"/>
</dbReference>
<dbReference type="SFLD" id="SFLDG01061">
    <property type="entry name" value="methylthiotransferase"/>
    <property type="match status" value="1"/>
</dbReference>
<feature type="domain" description="TRAM" evidence="14">
    <location>
        <begin position="437"/>
        <end position="504"/>
    </location>
</feature>
<dbReference type="STRING" id="889378.Spiaf_1250"/>
<reference evidence="18" key="1">
    <citation type="journal article" date="2013" name="Stand. Genomic Sci.">
        <title>Complete genome sequence of the halophilic bacterium Spirochaeta africana type strain (Z-7692(T)) from the alkaline Lake Magadi in the East African Rift.</title>
        <authorList>
            <person name="Liolos K."/>
            <person name="Abt B."/>
            <person name="Scheuner C."/>
            <person name="Teshima H."/>
            <person name="Held B."/>
            <person name="Lapidus A."/>
            <person name="Nolan M."/>
            <person name="Lucas S."/>
            <person name="Deshpande S."/>
            <person name="Cheng J.F."/>
            <person name="Tapia R."/>
            <person name="Goodwin L.A."/>
            <person name="Pitluck S."/>
            <person name="Pagani I."/>
            <person name="Ivanova N."/>
            <person name="Mavromatis K."/>
            <person name="Mikhailova N."/>
            <person name="Huntemann M."/>
            <person name="Pati A."/>
            <person name="Chen A."/>
            <person name="Palaniappan K."/>
            <person name="Land M."/>
            <person name="Rohde M."/>
            <person name="Tindall B.J."/>
            <person name="Detter J.C."/>
            <person name="Goker M."/>
            <person name="Bristow J."/>
            <person name="Eisen J.A."/>
            <person name="Markowitz V."/>
            <person name="Hugenholtz P."/>
            <person name="Woyke T."/>
            <person name="Klenk H.P."/>
            <person name="Kyrpides N.C."/>
        </authorList>
    </citation>
    <scope>NUCLEOTIDE SEQUENCE</scope>
    <source>
        <strain evidence="18">ATCC 700263 / DSM 8902 / Z-7692</strain>
    </source>
</reference>
<gene>
    <name evidence="17" type="ordered locus">Spiaf_1250</name>
</gene>
<evidence type="ECO:0000256" key="6">
    <source>
        <dbReference type="ARBA" id="ARBA00022691"/>
    </source>
</evidence>
<proteinExistence type="predicted"/>
<keyword evidence="8" id="KW-0408">Iron</keyword>
<evidence type="ECO:0000256" key="3">
    <source>
        <dbReference type="ARBA" id="ARBA00022485"/>
    </source>
</evidence>
<evidence type="ECO:0000313" key="17">
    <source>
        <dbReference type="EMBL" id="AFG37325.1"/>
    </source>
</evidence>
<dbReference type="AlphaFoldDB" id="H9UII2"/>
<dbReference type="InterPro" id="IPR020612">
    <property type="entry name" value="Methylthiotransferase_CS"/>
</dbReference>
<evidence type="ECO:0000259" key="16">
    <source>
        <dbReference type="PROSITE" id="PS51918"/>
    </source>
</evidence>
<comment type="function">
    <text evidence="2">Catalyzes the methylthiolation of N6-(dimethylallyl)adenosine (i(6)A), leading to the formation of 2-methylthio-N6-(dimethylallyl)adenosine (ms(2)i(6)A) at position 37 in tRNAs that read codons beginning with uridine.</text>
</comment>
<keyword evidence="3" id="KW-0004">4Fe-4S</keyword>
<evidence type="ECO:0000256" key="11">
    <source>
        <dbReference type="ARBA" id="ARBA00068570"/>
    </source>
</evidence>
<dbReference type="InterPro" id="IPR007197">
    <property type="entry name" value="rSAM"/>
</dbReference>
<dbReference type="HOGENOM" id="CLU_018697_2_2_12"/>
<dbReference type="Proteomes" id="UP000007383">
    <property type="component" value="Chromosome"/>
</dbReference>
<dbReference type="Gene3D" id="3.80.30.20">
    <property type="entry name" value="tm_1862 like domain"/>
    <property type="match status" value="1"/>
</dbReference>
<dbReference type="InterPro" id="IPR005839">
    <property type="entry name" value="Methylthiotransferase"/>
</dbReference>
<evidence type="ECO:0000256" key="10">
    <source>
        <dbReference type="ARBA" id="ARBA00033765"/>
    </source>
</evidence>
<protein>
    <recommendedName>
        <fullName evidence="11">tRNA-2-methylthio-N(6)-dimethylallyladenosine synthase</fullName>
        <ecNumber evidence="10">2.8.4.3</ecNumber>
    </recommendedName>
    <alternativeName>
        <fullName evidence="13">(Dimethylallyl)adenosine tRNA methylthiotransferase MiaB</fullName>
    </alternativeName>
    <alternativeName>
        <fullName evidence="12">tRNA-i(6)A37 methylthiotransferase</fullName>
    </alternativeName>
</protein>
<dbReference type="NCBIfam" id="TIGR00089">
    <property type="entry name" value="MiaB/RimO family radical SAM methylthiotransferase"/>
    <property type="match status" value="1"/>
</dbReference>
<dbReference type="Pfam" id="PF01938">
    <property type="entry name" value="TRAM"/>
    <property type="match status" value="1"/>
</dbReference>
<dbReference type="GO" id="GO:0005829">
    <property type="term" value="C:cytosol"/>
    <property type="evidence" value="ECO:0007669"/>
    <property type="project" value="TreeGrafter"/>
</dbReference>
<dbReference type="GO" id="GO:0051539">
    <property type="term" value="F:4 iron, 4 sulfur cluster binding"/>
    <property type="evidence" value="ECO:0007669"/>
    <property type="project" value="UniProtKB-KW"/>
</dbReference>
<dbReference type="InterPro" id="IPR013848">
    <property type="entry name" value="Methylthiotransferase_N"/>
</dbReference>
<name>H9UII2_SPIAZ</name>
<evidence type="ECO:0000259" key="14">
    <source>
        <dbReference type="PROSITE" id="PS50926"/>
    </source>
</evidence>